<evidence type="ECO:0000313" key="2">
    <source>
        <dbReference type="EMBL" id="KAB3529683.1"/>
    </source>
</evidence>
<keyword evidence="1" id="KW-1133">Transmembrane helix</keyword>
<dbReference type="EMBL" id="WBZB01000026">
    <property type="protein sequence ID" value="KAB3529683.1"/>
    <property type="molecule type" value="Genomic_DNA"/>
</dbReference>
<proteinExistence type="predicted"/>
<organism evidence="2 3">
    <name type="scientific">Alkaliphilus serpentinus</name>
    <dbReference type="NCBI Taxonomy" id="1482731"/>
    <lineage>
        <taxon>Bacteria</taxon>
        <taxon>Bacillati</taxon>
        <taxon>Bacillota</taxon>
        <taxon>Clostridia</taxon>
        <taxon>Peptostreptococcales</taxon>
        <taxon>Natronincolaceae</taxon>
        <taxon>Alkaliphilus</taxon>
    </lineage>
</organism>
<comment type="caution">
    <text evidence="2">The sequence shown here is derived from an EMBL/GenBank/DDBJ whole genome shotgun (WGS) entry which is preliminary data.</text>
</comment>
<sequence>MFCQSCGERVVNEGKFCEHCGKETGIPTEVIKNGSVATVQHISPSKPQNSGVQLQLRQLTKKQKLIGLVIFLVIIIGIGSFQLIQYLNSPQLAAKQYVEALNGGDFEKASEYYQDFMNQNNLTKEMVIKSMEDMAEDTQPPVIRIIEKGKRRDMVLENQGYSEFELLDKNKVFIPVEYDYGNNNKQVNILTLYKSLDEKQWQTSYPYSMGYATVTAPVGTTILVNGEEALKADDSRYFEIGPYLPGKHVIELKFFNDVQPPYSQEIFLPRESHVESPYDTYMVYVETLYGAEILFNGQSLGKEGYAYIDDVLEGTHKVTIKMEGDMVKPLEAEIEVSRDNDYFIFNELEPQEAFTEEIMDIIEGYNNTLINAYVNYDESSEKDPLSNLSQYVTEYRFSDDVYDFYDEVEWKIINSQSYSIVDYYIEIGSETYVTVVTDESWHTREEIREDYYWSFSANGEKSIERKNLLEGTYELTKDNGAWKIEYVNKWSYEDQYLNEYGEWIYY</sequence>
<dbReference type="OrthoDB" id="2236865at2"/>
<name>A0A833M753_9FIRM</name>
<evidence type="ECO:0000313" key="3">
    <source>
        <dbReference type="Proteomes" id="UP000465601"/>
    </source>
</evidence>
<keyword evidence="3" id="KW-1185">Reference proteome</keyword>
<dbReference type="RefSeq" id="WP_151865985.1">
    <property type="nucleotide sequence ID" value="NZ_WBZB01000026.1"/>
</dbReference>
<dbReference type="Proteomes" id="UP000465601">
    <property type="component" value="Unassembled WGS sequence"/>
</dbReference>
<feature type="transmembrane region" description="Helical" evidence="1">
    <location>
        <begin position="65"/>
        <end position="87"/>
    </location>
</feature>
<protein>
    <recommendedName>
        <fullName evidence="4">Zinc-ribbon domain-containing protein</fullName>
    </recommendedName>
</protein>
<evidence type="ECO:0008006" key="4">
    <source>
        <dbReference type="Google" id="ProtNLM"/>
    </source>
</evidence>
<evidence type="ECO:0000256" key="1">
    <source>
        <dbReference type="SAM" id="Phobius"/>
    </source>
</evidence>
<gene>
    <name evidence="2" type="ORF">F8153_08775</name>
</gene>
<keyword evidence="1" id="KW-0812">Transmembrane</keyword>
<accession>A0A833M753</accession>
<dbReference type="AlphaFoldDB" id="A0A833M753"/>
<dbReference type="Gene3D" id="3.10.450.50">
    <property type="match status" value="1"/>
</dbReference>
<keyword evidence="1" id="KW-0472">Membrane</keyword>
<reference evidence="2 3" key="1">
    <citation type="submission" date="2019-10" db="EMBL/GenBank/DDBJ databases">
        <title>Alkaliphilus serpentinus sp. nov. and Alkaliphilus pronyensis sp. nov., two novel anaerobic alkaliphilic species isolated from the serpentinized-hosted hydrothermal field of the Prony Bay (New Caledonia).</title>
        <authorList>
            <person name="Postec A."/>
        </authorList>
    </citation>
    <scope>NUCLEOTIDE SEQUENCE [LARGE SCALE GENOMIC DNA]</scope>
    <source>
        <strain evidence="2 3">LacT</strain>
    </source>
</reference>